<dbReference type="Gene3D" id="1.10.3720.10">
    <property type="entry name" value="MetI-like"/>
    <property type="match status" value="2"/>
</dbReference>
<dbReference type="CDD" id="cd06261">
    <property type="entry name" value="TM_PBP2"/>
    <property type="match status" value="2"/>
</dbReference>
<feature type="transmembrane region" description="Helical" evidence="11">
    <location>
        <begin position="503"/>
        <end position="527"/>
    </location>
</feature>
<feature type="domain" description="ABC transmembrane type-1" evidence="12">
    <location>
        <begin position="328"/>
        <end position="522"/>
    </location>
</feature>
<dbReference type="NCBIfam" id="NF006954">
    <property type="entry name" value="PRK09433.1-5"/>
    <property type="match status" value="1"/>
</dbReference>
<feature type="transmembrane region" description="Helical" evidence="11">
    <location>
        <begin position="462"/>
        <end position="483"/>
    </location>
</feature>
<feature type="transmembrane region" description="Helical" evidence="11">
    <location>
        <begin position="12"/>
        <end position="31"/>
    </location>
</feature>
<dbReference type="InterPro" id="IPR005947">
    <property type="entry name" value="ThiP_ABC_transpt"/>
</dbReference>
<dbReference type="GO" id="GO:0022857">
    <property type="term" value="F:transmembrane transporter activity"/>
    <property type="evidence" value="ECO:0007669"/>
    <property type="project" value="InterPro"/>
</dbReference>
<keyword evidence="4 11" id="KW-0813">Transport</keyword>
<feature type="domain" description="ABC transmembrane type-1" evidence="12">
    <location>
        <begin position="52"/>
        <end position="255"/>
    </location>
</feature>
<feature type="transmembrane region" description="Helical" evidence="11">
    <location>
        <begin position="130"/>
        <end position="149"/>
    </location>
</feature>
<name>Q1Z4Q7_9GAMM</name>
<evidence type="ECO:0000256" key="7">
    <source>
        <dbReference type="ARBA" id="ARBA00022692"/>
    </source>
</evidence>
<evidence type="ECO:0000256" key="8">
    <source>
        <dbReference type="ARBA" id="ARBA00022737"/>
    </source>
</evidence>
<dbReference type="HOGENOM" id="CLU_021838_5_3_6"/>
<keyword evidence="9 11" id="KW-1133">Transmembrane helix</keyword>
<evidence type="ECO:0000313" key="14">
    <source>
        <dbReference type="Proteomes" id="UP000003789"/>
    </source>
</evidence>
<gene>
    <name evidence="13" type="primary">thiP</name>
    <name evidence="13" type="ORF">P3TCK_01869</name>
</gene>
<dbReference type="PROSITE" id="PS50928">
    <property type="entry name" value="ABC_TM1"/>
    <property type="match status" value="2"/>
</dbReference>
<feature type="transmembrane region" description="Helical" evidence="11">
    <location>
        <begin position="51"/>
        <end position="75"/>
    </location>
</feature>
<dbReference type="InterPro" id="IPR035906">
    <property type="entry name" value="MetI-like_sf"/>
</dbReference>
<dbReference type="AlphaFoldDB" id="Q1Z4Q7"/>
<comment type="subunit">
    <text evidence="2">The complex is composed of two ATP-binding proteins (ThiQ), two transmembrane proteins (ThiP) and a solute-binding protein (ThiB).</text>
</comment>
<proteinExistence type="inferred from homology"/>
<evidence type="ECO:0000259" key="12">
    <source>
        <dbReference type="PROSITE" id="PS50928"/>
    </source>
</evidence>
<evidence type="ECO:0000256" key="9">
    <source>
        <dbReference type="ARBA" id="ARBA00022989"/>
    </source>
</evidence>
<evidence type="ECO:0000256" key="6">
    <source>
        <dbReference type="ARBA" id="ARBA00022519"/>
    </source>
</evidence>
<sequence length="548" mass="60250">MMNNRFSTTLPGVFSAGLILLLVISAIAALISQASELNPFLIWQDPYLRHVTVFSFTQAFLSTVLSLIPAIPIAYALSRRQFVGRNLLLRLFAMTLVIPVLVAVFGLLAIYGKSGLLAELFGLIDQPLPFSIYGLNGILLAHVFLNLPLATRLLLQSLEGIPAEQHKLAAHLGLTGWNKFRFIAWPRLRQQMPHVIGLVFMLCFTSFAVIMSLGGGPKATTIELAIYQALRYDFDLAAGAILAIWQMLICCSLVLFTQRFTKPLSTLSGSIEQSPQNYTDSKYEKIWDGFWISCVLLLVIPPLLAVIGAGLNSQLFQQLSQPALWQAVTNSLKIAMLACFFATSAGIAILLASRHWRIQQQKFKADGIELLGTMILVTPSLVLSTGIFLLLRQYTDVFATAFWVVVTVNALMALPYVIKTLSQPMLHVAQQYNPLCHSLGMSGLSRLKLVEWRALRKPIAQALAIGFVLSLGDLGAIALFGSQDFQTLPLYLFQLLGSYQMDAAAVAALLLLLLSLGLFSLVEYALISSPKAQNSHRNPFKSTKAGHR</sequence>
<keyword evidence="5" id="KW-1003">Cell membrane</keyword>
<feature type="transmembrane region" description="Helical" evidence="11">
    <location>
        <begin position="87"/>
        <end position="110"/>
    </location>
</feature>
<feature type="transmembrane region" description="Helical" evidence="11">
    <location>
        <begin position="371"/>
        <end position="391"/>
    </location>
</feature>
<dbReference type="Pfam" id="PF00528">
    <property type="entry name" value="BPD_transp_1"/>
    <property type="match status" value="2"/>
</dbReference>
<evidence type="ECO:0000256" key="3">
    <source>
        <dbReference type="ARBA" id="ARBA00016947"/>
    </source>
</evidence>
<feature type="transmembrane region" description="Helical" evidence="11">
    <location>
        <begin position="236"/>
        <end position="256"/>
    </location>
</feature>
<feature type="transmembrane region" description="Helical" evidence="11">
    <location>
        <begin position="195"/>
        <end position="216"/>
    </location>
</feature>
<evidence type="ECO:0000256" key="1">
    <source>
        <dbReference type="ARBA" id="ARBA00004429"/>
    </source>
</evidence>
<evidence type="ECO:0000256" key="5">
    <source>
        <dbReference type="ARBA" id="ARBA00022475"/>
    </source>
</evidence>
<keyword evidence="6" id="KW-0997">Cell inner membrane</keyword>
<dbReference type="PANTHER" id="PTHR30183">
    <property type="entry name" value="MOLYBDENUM TRANSPORT SYSTEM PERMEASE PROTEIN MODB"/>
    <property type="match status" value="1"/>
</dbReference>
<comment type="caution">
    <text evidence="13">The sequence shown here is derived from an EMBL/GenBank/DDBJ whole genome shotgun (WGS) entry which is preliminary data.</text>
</comment>
<keyword evidence="8" id="KW-0677">Repeat</keyword>
<dbReference type="InterPro" id="IPR000515">
    <property type="entry name" value="MetI-like"/>
</dbReference>
<feature type="transmembrane region" description="Helical" evidence="11">
    <location>
        <begin position="331"/>
        <end position="351"/>
    </location>
</feature>
<organism evidence="13 14">
    <name type="scientific">Photobacterium profundum 3TCK</name>
    <dbReference type="NCBI Taxonomy" id="314280"/>
    <lineage>
        <taxon>Bacteria</taxon>
        <taxon>Pseudomonadati</taxon>
        <taxon>Pseudomonadota</taxon>
        <taxon>Gammaproteobacteria</taxon>
        <taxon>Vibrionales</taxon>
        <taxon>Vibrionaceae</taxon>
        <taxon>Photobacterium</taxon>
    </lineage>
</organism>
<dbReference type="NCBIfam" id="TIGR01253">
    <property type="entry name" value="thiP"/>
    <property type="match status" value="1"/>
</dbReference>
<accession>Q1Z4Q7</accession>
<dbReference type="GO" id="GO:0005886">
    <property type="term" value="C:plasma membrane"/>
    <property type="evidence" value="ECO:0007669"/>
    <property type="project" value="UniProtKB-SubCell"/>
</dbReference>
<comment type="subcellular location">
    <subcellularLocation>
        <location evidence="1">Cell inner membrane</location>
        <topology evidence="1">Multi-pass membrane protein</topology>
    </subcellularLocation>
    <subcellularLocation>
        <location evidence="11">Cell membrane</location>
        <topology evidence="11">Multi-pass membrane protein</topology>
    </subcellularLocation>
</comment>
<dbReference type="GO" id="GO:0015888">
    <property type="term" value="P:thiamine transport"/>
    <property type="evidence" value="ECO:0007669"/>
    <property type="project" value="InterPro"/>
</dbReference>
<dbReference type="PANTHER" id="PTHR30183:SF9">
    <property type="entry name" value="THIAMINE TRANSPORT SYSTEM PERMEASE PROTEIN THIP"/>
    <property type="match status" value="1"/>
</dbReference>
<reference evidence="13 14" key="1">
    <citation type="submission" date="2006-03" db="EMBL/GenBank/DDBJ databases">
        <authorList>
            <person name="Bartlett D.H."/>
            <person name="Valle G."/>
            <person name="Lauro F.M."/>
            <person name="Vezzi A."/>
            <person name="Simonato F."/>
            <person name="Eloe E."/>
            <person name="Vitulo N."/>
            <person name="Stratton T.K."/>
            <person name="D'angelo M."/>
            <person name="Ferriera S."/>
            <person name="Johnson J."/>
            <person name="Kravitz S."/>
            <person name="Beeson K."/>
            <person name="Sutton G."/>
            <person name="Rogers Y."/>
            <person name="Friedman R."/>
            <person name="Frazier M."/>
            <person name="Venter J.C."/>
        </authorList>
    </citation>
    <scope>NUCLEOTIDE SEQUENCE [LARGE SCALE GENOMIC DNA]</scope>
    <source>
        <strain evidence="13 14">3TCK</strain>
    </source>
</reference>
<evidence type="ECO:0000256" key="10">
    <source>
        <dbReference type="ARBA" id="ARBA00023136"/>
    </source>
</evidence>
<feature type="transmembrane region" description="Helical" evidence="11">
    <location>
        <begin position="397"/>
        <end position="418"/>
    </location>
</feature>
<evidence type="ECO:0000256" key="11">
    <source>
        <dbReference type="RuleBase" id="RU363032"/>
    </source>
</evidence>
<dbReference type="SUPFAM" id="SSF161098">
    <property type="entry name" value="MetI-like"/>
    <property type="match status" value="2"/>
</dbReference>
<protein>
    <recommendedName>
        <fullName evidence="3">Thiamine transport system permease protein ThiP</fullName>
    </recommendedName>
</protein>
<evidence type="ECO:0000313" key="13">
    <source>
        <dbReference type="EMBL" id="EAS43564.1"/>
    </source>
</evidence>
<evidence type="ECO:0000256" key="2">
    <source>
        <dbReference type="ARBA" id="ARBA00011650"/>
    </source>
</evidence>
<dbReference type="EMBL" id="AAPH01000010">
    <property type="protein sequence ID" value="EAS43564.1"/>
    <property type="molecule type" value="Genomic_DNA"/>
</dbReference>
<dbReference type="Proteomes" id="UP000003789">
    <property type="component" value="Unassembled WGS sequence"/>
</dbReference>
<keyword evidence="7 11" id="KW-0812">Transmembrane</keyword>
<comment type="similarity">
    <text evidence="11">Belongs to the binding-protein-dependent transport system permease family.</text>
</comment>
<keyword evidence="10 11" id="KW-0472">Membrane</keyword>
<feature type="transmembrane region" description="Helical" evidence="11">
    <location>
        <begin position="290"/>
        <end position="311"/>
    </location>
</feature>
<evidence type="ECO:0000256" key="4">
    <source>
        <dbReference type="ARBA" id="ARBA00022448"/>
    </source>
</evidence>